<dbReference type="Pfam" id="PF00023">
    <property type="entry name" value="Ank"/>
    <property type="match status" value="1"/>
</dbReference>
<accession>A0A9W9PLD6</accession>
<evidence type="ECO:0000313" key="5">
    <source>
        <dbReference type="Proteomes" id="UP001150941"/>
    </source>
</evidence>
<dbReference type="Gene3D" id="1.25.40.20">
    <property type="entry name" value="Ankyrin repeat-containing domain"/>
    <property type="match status" value="2"/>
</dbReference>
<comment type="caution">
    <text evidence="4">The sequence shown here is derived from an EMBL/GenBank/DDBJ whole genome shotgun (WGS) entry which is preliminary data.</text>
</comment>
<sequence length="348" mass="37659">MIHIDNEHPPPEQQPKRRRMMPDHANKRFSSPAAISFVPHMGLPIPMSTPDLSLSARAHLHTFETACREGNLPAVMAVTLSDARTPELLHHGLMLALAAGHVEITHHLLANGAFIDRRTPVQILSAPEAVQVPLFDLLAQHGWTPGELGAVLLPRVVTNLPLLNWFLLHGVDPNLGTAAGDVANDPNPRSCAALEAASARGEVEAVRLLLDAGAEIHYGTPLHFAAGACSPGISPRSVTTKEFDASRIPVMALLVERGADVNQKGESRVVVHHPIMYAAMAGAVERVRWLVDQGADPEAKGAWGSAAEYVAMIGSDEMRSIVQRGIERKQRSRISRQSFAIRPKSVVR</sequence>
<keyword evidence="1" id="KW-0677">Repeat</keyword>
<keyword evidence="2 3" id="KW-0040">ANK repeat</keyword>
<dbReference type="EMBL" id="JAPQKS010000002">
    <property type="protein sequence ID" value="KAJ5247437.1"/>
    <property type="molecule type" value="Genomic_DNA"/>
</dbReference>
<organism evidence="4 5">
    <name type="scientific">Penicillium chermesinum</name>
    <dbReference type="NCBI Taxonomy" id="63820"/>
    <lineage>
        <taxon>Eukaryota</taxon>
        <taxon>Fungi</taxon>
        <taxon>Dikarya</taxon>
        <taxon>Ascomycota</taxon>
        <taxon>Pezizomycotina</taxon>
        <taxon>Eurotiomycetes</taxon>
        <taxon>Eurotiomycetidae</taxon>
        <taxon>Eurotiales</taxon>
        <taxon>Aspergillaceae</taxon>
        <taxon>Penicillium</taxon>
    </lineage>
</organism>
<gene>
    <name evidence="4" type="ORF">N7468_002420</name>
</gene>
<dbReference type="SMART" id="SM00248">
    <property type="entry name" value="ANK"/>
    <property type="match status" value="4"/>
</dbReference>
<dbReference type="InterPro" id="IPR002110">
    <property type="entry name" value="Ankyrin_rpt"/>
</dbReference>
<evidence type="ECO:0008006" key="6">
    <source>
        <dbReference type="Google" id="ProtNLM"/>
    </source>
</evidence>
<dbReference type="Proteomes" id="UP001150941">
    <property type="component" value="Unassembled WGS sequence"/>
</dbReference>
<dbReference type="PROSITE" id="PS50088">
    <property type="entry name" value="ANK_REPEAT"/>
    <property type="match status" value="1"/>
</dbReference>
<dbReference type="SUPFAM" id="SSF48403">
    <property type="entry name" value="Ankyrin repeat"/>
    <property type="match status" value="1"/>
</dbReference>
<dbReference type="PANTHER" id="PTHR24173:SF74">
    <property type="entry name" value="ANKYRIN REPEAT DOMAIN-CONTAINING PROTEIN 16"/>
    <property type="match status" value="1"/>
</dbReference>
<reference evidence="4" key="2">
    <citation type="journal article" date="2023" name="IMA Fungus">
        <title>Comparative genomic study of the Penicillium genus elucidates a diverse pangenome and 15 lateral gene transfer events.</title>
        <authorList>
            <person name="Petersen C."/>
            <person name="Sorensen T."/>
            <person name="Nielsen M.R."/>
            <person name="Sondergaard T.E."/>
            <person name="Sorensen J.L."/>
            <person name="Fitzpatrick D.A."/>
            <person name="Frisvad J.C."/>
            <person name="Nielsen K.L."/>
        </authorList>
    </citation>
    <scope>NUCLEOTIDE SEQUENCE</scope>
    <source>
        <strain evidence="4">IBT 19713</strain>
    </source>
</reference>
<dbReference type="AlphaFoldDB" id="A0A9W9PLD6"/>
<evidence type="ECO:0000256" key="2">
    <source>
        <dbReference type="ARBA" id="ARBA00023043"/>
    </source>
</evidence>
<dbReference type="PANTHER" id="PTHR24173">
    <property type="entry name" value="ANKYRIN REPEAT CONTAINING"/>
    <property type="match status" value="1"/>
</dbReference>
<evidence type="ECO:0000256" key="3">
    <source>
        <dbReference type="PROSITE-ProRule" id="PRU00023"/>
    </source>
</evidence>
<dbReference type="InterPro" id="IPR036770">
    <property type="entry name" value="Ankyrin_rpt-contain_sf"/>
</dbReference>
<reference evidence="4" key="1">
    <citation type="submission" date="2022-11" db="EMBL/GenBank/DDBJ databases">
        <authorList>
            <person name="Petersen C."/>
        </authorList>
    </citation>
    <scope>NUCLEOTIDE SEQUENCE</scope>
    <source>
        <strain evidence="4">IBT 19713</strain>
    </source>
</reference>
<evidence type="ECO:0000313" key="4">
    <source>
        <dbReference type="EMBL" id="KAJ5247437.1"/>
    </source>
</evidence>
<evidence type="ECO:0000256" key="1">
    <source>
        <dbReference type="ARBA" id="ARBA00022737"/>
    </source>
</evidence>
<keyword evidence="5" id="KW-1185">Reference proteome</keyword>
<proteinExistence type="predicted"/>
<protein>
    <recommendedName>
        <fullName evidence="6">Ankyrin</fullName>
    </recommendedName>
</protein>
<dbReference type="OrthoDB" id="194358at2759"/>
<feature type="repeat" description="ANK" evidence="3">
    <location>
        <begin position="189"/>
        <end position="221"/>
    </location>
</feature>
<name>A0A9W9PLD6_9EURO</name>
<dbReference type="RefSeq" id="XP_058334858.1">
    <property type="nucleotide sequence ID" value="XM_058471717.1"/>
</dbReference>
<dbReference type="GeneID" id="83199020"/>